<evidence type="ECO:0000313" key="2">
    <source>
        <dbReference type="EMBL" id="KAJ7972385.1"/>
    </source>
</evidence>
<keyword evidence="3" id="KW-1185">Reference proteome</keyword>
<organism evidence="2 3">
    <name type="scientific">Quillaja saponaria</name>
    <name type="common">Soap bark tree</name>
    <dbReference type="NCBI Taxonomy" id="32244"/>
    <lineage>
        <taxon>Eukaryota</taxon>
        <taxon>Viridiplantae</taxon>
        <taxon>Streptophyta</taxon>
        <taxon>Embryophyta</taxon>
        <taxon>Tracheophyta</taxon>
        <taxon>Spermatophyta</taxon>
        <taxon>Magnoliopsida</taxon>
        <taxon>eudicotyledons</taxon>
        <taxon>Gunneridae</taxon>
        <taxon>Pentapetalae</taxon>
        <taxon>rosids</taxon>
        <taxon>fabids</taxon>
        <taxon>Fabales</taxon>
        <taxon>Quillajaceae</taxon>
        <taxon>Quillaja</taxon>
    </lineage>
</organism>
<dbReference type="Proteomes" id="UP001163823">
    <property type="component" value="Chromosome 4"/>
</dbReference>
<accession>A0AAD7VEA4</accession>
<reference evidence="2" key="1">
    <citation type="journal article" date="2023" name="Science">
        <title>Elucidation of the pathway for biosynthesis of saponin adjuvants from the soapbark tree.</title>
        <authorList>
            <person name="Reed J."/>
            <person name="Orme A."/>
            <person name="El-Demerdash A."/>
            <person name="Owen C."/>
            <person name="Martin L.B.B."/>
            <person name="Misra R.C."/>
            <person name="Kikuchi S."/>
            <person name="Rejzek M."/>
            <person name="Martin A.C."/>
            <person name="Harkess A."/>
            <person name="Leebens-Mack J."/>
            <person name="Louveau T."/>
            <person name="Stephenson M.J."/>
            <person name="Osbourn A."/>
        </authorList>
    </citation>
    <scope>NUCLEOTIDE SEQUENCE</scope>
    <source>
        <strain evidence="2">S10</strain>
    </source>
</reference>
<evidence type="ECO:0000256" key="1">
    <source>
        <dbReference type="SAM" id="MobiDB-lite"/>
    </source>
</evidence>
<gene>
    <name evidence="2" type="ORF">O6P43_010282</name>
</gene>
<dbReference type="EMBL" id="JARAOO010000004">
    <property type="protein sequence ID" value="KAJ7972385.1"/>
    <property type="molecule type" value="Genomic_DNA"/>
</dbReference>
<proteinExistence type="predicted"/>
<protein>
    <submittedName>
        <fullName evidence="2">Uncharacterized protein</fullName>
    </submittedName>
</protein>
<evidence type="ECO:0000313" key="3">
    <source>
        <dbReference type="Proteomes" id="UP001163823"/>
    </source>
</evidence>
<feature type="region of interest" description="Disordered" evidence="1">
    <location>
        <begin position="1"/>
        <end position="24"/>
    </location>
</feature>
<dbReference type="KEGG" id="qsa:O6P43_010282"/>
<name>A0AAD7VEA4_QUISA</name>
<sequence>MKNSDVENASEDDQCNNSKMRKRDARKYRELARLQMKKATVYGARKGRSIRIEKVPTPWICWSYIPHHADRITPCNHFLYWVRGNRMCDRGSDVTGDVASKEVEQWVTGDNVSKTVEGKMAQNCFSHSKRQREDFDADDQCCMYNMVLRNDLHDISLPKDPPNCRQLIRTNKFLI</sequence>
<dbReference type="AlphaFoldDB" id="A0AAD7VEA4"/>
<comment type="caution">
    <text evidence="2">The sequence shown here is derived from an EMBL/GenBank/DDBJ whole genome shotgun (WGS) entry which is preliminary data.</text>
</comment>